<dbReference type="GeneID" id="303299332"/>
<dbReference type="Pfam" id="PF12831">
    <property type="entry name" value="FAD_oxidored"/>
    <property type="match status" value="1"/>
</dbReference>
<evidence type="ECO:0000256" key="5">
    <source>
        <dbReference type="ARBA" id="ARBA00023014"/>
    </source>
</evidence>
<protein>
    <submittedName>
        <fullName evidence="6">FAD-dependent oxidoreductase</fullName>
        <ecNumber evidence="6">1.-.-.-</ecNumber>
    </submittedName>
</protein>
<dbReference type="InterPro" id="IPR039650">
    <property type="entry name" value="HdrA-like"/>
</dbReference>
<dbReference type="Proteomes" id="UP001595937">
    <property type="component" value="Unassembled WGS sequence"/>
</dbReference>
<evidence type="ECO:0000256" key="4">
    <source>
        <dbReference type="ARBA" id="ARBA00023004"/>
    </source>
</evidence>
<accession>A0ABW0FLC7</accession>
<keyword evidence="3 6" id="KW-0560">Oxidoreductase</keyword>
<dbReference type="InterPro" id="IPR036188">
    <property type="entry name" value="FAD/NAD-bd_sf"/>
</dbReference>
<dbReference type="EMBL" id="JBHSLN010000077">
    <property type="protein sequence ID" value="MFC5298640.1"/>
    <property type="molecule type" value="Genomic_DNA"/>
</dbReference>
<dbReference type="RefSeq" id="WP_343926589.1">
    <property type="nucleotide sequence ID" value="NZ_BAAAIR010000104.1"/>
</dbReference>
<keyword evidence="7" id="KW-1185">Reference proteome</keyword>
<keyword evidence="2" id="KW-0479">Metal-binding</keyword>
<evidence type="ECO:0000313" key="6">
    <source>
        <dbReference type="EMBL" id="MFC5298640.1"/>
    </source>
</evidence>
<dbReference type="SUPFAM" id="SSF51905">
    <property type="entry name" value="FAD/NAD(P)-binding domain"/>
    <property type="match status" value="1"/>
</dbReference>
<evidence type="ECO:0000256" key="3">
    <source>
        <dbReference type="ARBA" id="ARBA00023002"/>
    </source>
</evidence>
<evidence type="ECO:0000313" key="7">
    <source>
        <dbReference type="Proteomes" id="UP001595937"/>
    </source>
</evidence>
<dbReference type="GO" id="GO:0016491">
    <property type="term" value="F:oxidoreductase activity"/>
    <property type="evidence" value="ECO:0007669"/>
    <property type="project" value="UniProtKB-KW"/>
</dbReference>
<keyword evidence="5" id="KW-0411">Iron-sulfur</keyword>
<proteinExistence type="predicted"/>
<sequence>MVGSGPSGLGAAISAARNGARSVRIIDRFGFVGGNMTAGLVGPCMTSFSLDGEIQLVRGIFDEFVRRMESTGGALHPSRVDSGTGYSGFMVFGHERVTPFDPEAAKYVGMQMLEEAGVELMLHTFVADVVTDGREVRGVVVASKDGLGYVPASVVIDCTGDGDIAARAGAQFDYGRESDGEVQPMTLFFRIKNVDDDAVDAYARSHPENRFPYEDLVTAAREDGSYPVPRRGVQLFRTPEPGVWRINTTRVLGKNGTDVADLTSAEVEARHQVESLLRFFRDCLPGLENSQLLDTATTIGVRETRRIRGTYTLTFEDLQQGRHFEDVIAVAGYPVDIHNPKSSDGPFDDGIPPTANIYEIPYRTLTPVDLDNVLISGRSLSATHEALAAVRVMPPCFAMGEAAGIAAAWAIRDGETIHDTDVPALQRQLLAQGAYLGPHVERSFEPASSTAAPSFHH</sequence>
<gene>
    <name evidence="6" type="ORF">ACFPK8_14090</name>
</gene>
<keyword evidence="4" id="KW-0408">Iron</keyword>
<dbReference type="Gene3D" id="3.50.50.60">
    <property type="entry name" value="FAD/NAD(P)-binding domain"/>
    <property type="match status" value="1"/>
</dbReference>
<dbReference type="EC" id="1.-.-.-" evidence="6"/>
<comment type="caution">
    <text evidence="6">The sequence shown here is derived from an EMBL/GenBank/DDBJ whole genome shotgun (WGS) entry which is preliminary data.</text>
</comment>
<evidence type="ECO:0000256" key="2">
    <source>
        <dbReference type="ARBA" id="ARBA00022723"/>
    </source>
</evidence>
<evidence type="ECO:0000256" key="1">
    <source>
        <dbReference type="ARBA" id="ARBA00022485"/>
    </source>
</evidence>
<organism evidence="6 7">
    <name type="scientific">Brachybacterium tyrofermentans</name>
    <dbReference type="NCBI Taxonomy" id="47848"/>
    <lineage>
        <taxon>Bacteria</taxon>
        <taxon>Bacillati</taxon>
        <taxon>Actinomycetota</taxon>
        <taxon>Actinomycetes</taxon>
        <taxon>Micrococcales</taxon>
        <taxon>Dermabacteraceae</taxon>
        <taxon>Brachybacterium</taxon>
    </lineage>
</organism>
<dbReference type="PANTHER" id="PTHR43498">
    <property type="entry name" value="FERREDOXIN:COB-COM HETERODISULFIDE REDUCTASE SUBUNIT A"/>
    <property type="match status" value="1"/>
</dbReference>
<name>A0ABW0FLC7_9MICO</name>
<reference evidence="7" key="1">
    <citation type="journal article" date="2019" name="Int. J. Syst. Evol. Microbiol.">
        <title>The Global Catalogue of Microorganisms (GCM) 10K type strain sequencing project: providing services to taxonomists for standard genome sequencing and annotation.</title>
        <authorList>
            <consortium name="The Broad Institute Genomics Platform"/>
            <consortium name="The Broad Institute Genome Sequencing Center for Infectious Disease"/>
            <person name="Wu L."/>
            <person name="Ma J."/>
        </authorList>
    </citation>
    <scope>NUCLEOTIDE SEQUENCE [LARGE SCALE GENOMIC DNA]</scope>
    <source>
        <strain evidence="7">CGMCC 1.16455</strain>
    </source>
</reference>
<dbReference type="PANTHER" id="PTHR43498:SF1">
    <property type="entry name" value="COB--COM HETERODISULFIDE REDUCTASE IRON-SULFUR SUBUNIT A"/>
    <property type="match status" value="1"/>
</dbReference>
<keyword evidence="1" id="KW-0004">4Fe-4S</keyword>